<keyword evidence="2" id="KW-1185">Reference proteome</keyword>
<dbReference type="EMBL" id="JBHUFF010000013">
    <property type="protein sequence ID" value="MFD1799663.1"/>
    <property type="molecule type" value="Genomic_DNA"/>
</dbReference>
<dbReference type="RefSeq" id="WP_058918165.1">
    <property type="nucleotide sequence ID" value="NZ_JBHSQC010000025.1"/>
</dbReference>
<gene>
    <name evidence="1" type="ORF">ACFSBK_07330</name>
</gene>
<dbReference type="Proteomes" id="UP001597285">
    <property type="component" value="Unassembled WGS sequence"/>
</dbReference>
<protein>
    <submittedName>
        <fullName evidence="1">Uncharacterized protein</fullName>
    </submittedName>
</protein>
<reference evidence="2" key="1">
    <citation type="journal article" date="2019" name="Int. J. Syst. Evol. Microbiol.">
        <title>The Global Catalogue of Microorganisms (GCM) 10K type strain sequencing project: providing services to taxonomists for standard genome sequencing and annotation.</title>
        <authorList>
            <consortium name="The Broad Institute Genomics Platform"/>
            <consortium name="The Broad Institute Genome Sequencing Center for Infectious Disease"/>
            <person name="Wu L."/>
            <person name="Ma J."/>
        </authorList>
    </citation>
    <scope>NUCLEOTIDE SEQUENCE [LARGE SCALE GENOMIC DNA]</scope>
    <source>
        <strain evidence="2">KCTC 42143</strain>
    </source>
</reference>
<evidence type="ECO:0000313" key="2">
    <source>
        <dbReference type="Proteomes" id="UP001597285"/>
    </source>
</evidence>
<organism evidence="1 2">
    <name type="scientific">Carnobacterium antarcticum</name>
    <dbReference type="NCBI Taxonomy" id="2126436"/>
    <lineage>
        <taxon>Bacteria</taxon>
        <taxon>Bacillati</taxon>
        <taxon>Bacillota</taxon>
        <taxon>Bacilli</taxon>
        <taxon>Lactobacillales</taxon>
        <taxon>Carnobacteriaceae</taxon>
        <taxon>Carnobacterium</taxon>
    </lineage>
</organism>
<comment type="caution">
    <text evidence="1">The sequence shown here is derived from an EMBL/GenBank/DDBJ whole genome shotgun (WGS) entry which is preliminary data.</text>
</comment>
<proteinExistence type="predicted"/>
<accession>A0ABW4NNI6</accession>
<name>A0ABW4NNI6_9LACT</name>
<evidence type="ECO:0000313" key="1">
    <source>
        <dbReference type="EMBL" id="MFD1799663.1"/>
    </source>
</evidence>
<sequence length="143" mass="16275">MRLRERDLVTVYLKRWQEIEDDEGNSIKGYSNEAIELKMNVQSAGGQIAATLYGSELPYVKACKYQGEVVIQEKDGICLYTKLLIQPLTLEDFNCLVHSLVGNDDSINPLMNKKIISPNLKPDYEVISIQPYSTHLNITLKRI</sequence>